<evidence type="ECO:0000256" key="5">
    <source>
        <dbReference type="ARBA" id="ARBA00022801"/>
    </source>
</evidence>
<dbReference type="GO" id="GO:0016579">
    <property type="term" value="P:protein deubiquitination"/>
    <property type="evidence" value="ECO:0007669"/>
    <property type="project" value="InterPro"/>
</dbReference>
<comment type="function">
    <text evidence="7">Recognizes and hydrolyzes the peptide bond at the C-terminal Gly of ubiquitin. Involved in the processing of poly-ubiquitin precursors as well as that of ubiquitinated proteins.</text>
</comment>
<gene>
    <name evidence="9" type="ORF">EUGRSUZ_H04890</name>
</gene>
<evidence type="ECO:0000256" key="7">
    <source>
        <dbReference type="RuleBase" id="RU366025"/>
    </source>
</evidence>
<dbReference type="STRING" id="71139.A0A059B861"/>
<proteinExistence type="inferred from homology"/>
<dbReference type="InParanoid" id="A0A059B861"/>
<dbReference type="EMBL" id="KK198760">
    <property type="protein sequence ID" value="KCW62229.1"/>
    <property type="molecule type" value="Genomic_DNA"/>
</dbReference>
<dbReference type="GO" id="GO:0005829">
    <property type="term" value="C:cytosol"/>
    <property type="evidence" value="ECO:0000318"/>
    <property type="project" value="GO_Central"/>
</dbReference>
<dbReference type="PANTHER" id="PTHR24006">
    <property type="entry name" value="UBIQUITIN CARBOXYL-TERMINAL HYDROLASE"/>
    <property type="match status" value="1"/>
</dbReference>
<dbReference type="GO" id="GO:0006508">
    <property type="term" value="P:proteolysis"/>
    <property type="evidence" value="ECO:0007669"/>
    <property type="project" value="UniProtKB-KW"/>
</dbReference>
<accession>A0A059B861</accession>
<dbReference type="GO" id="GO:0005634">
    <property type="term" value="C:nucleus"/>
    <property type="evidence" value="ECO:0000318"/>
    <property type="project" value="GO_Central"/>
</dbReference>
<dbReference type="InterPro" id="IPR001394">
    <property type="entry name" value="Peptidase_C19_UCH"/>
</dbReference>
<dbReference type="GO" id="GO:0031647">
    <property type="term" value="P:regulation of protein stability"/>
    <property type="evidence" value="ECO:0000318"/>
    <property type="project" value="GO_Central"/>
</dbReference>
<dbReference type="Pfam" id="PF00443">
    <property type="entry name" value="UCH"/>
    <property type="match status" value="1"/>
</dbReference>
<dbReference type="OMA" id="CEREGND"/>
<evidence type="ECO:0000256" key="6">
    <source>
        <dbReference type="ARBA" id="ARBA00022807"/>
    </source>
</evidence>
<evidence type="ECO:0000256" key="4">
    <source>
        <dbReference type="ARBA" id="ARBA00022786"/>
    </source>
</evidence>
<evidence type="ECO:0000259" key="8">
    <source>
        <dbReference type="PROSITE" id="PS50235"/>
    </source>
</evidence>
<dbReference type="EC" id="3.4.19.12" evidence="7"/>
<dbReference type="InterPro" id="IPR028889">
    <property type="entry name" value="USP"/>
</dbReference>
<dbReference type="PANTHER" id="PTHR24006:SF888">
    <property type="entry name" value="UBIQUITIN CARBOXYL-TERMINAL HYDROLASE 30"/>
    <property type="match status" value="1"/>
</dbReference>
<keyword evidence="3 7" id="KW-0645">Protease</keyword>
<evidence type="ECO:0000256" key="2">
    <source>
        <dbReference type="ARBA" id="ARBA00009085"/>
    </source>
</evidence>
<protein>
    <recommendedName>
        <fullName evidence="7">Ubiquitin carboxyl-terminal hydrolase</fullName>
        <ecNumber evidence="7">3.4.19.12</ecNumber>
    </recommendedName>
</protein>
<dbReference type="SUPFAM" id="SSF54001">
    <property type="entry name" value="Cysteine proteinases"/>
    <property type="match status" value="1"/>
</dbReference>
<dbReference type="PROSITE" id="PS00972">
    <property type="entry name" value="USP_1"/>
    <property type="match status" value="1"/>
</dbReference>
<dbReference type="CDD" id="cd02662">
    <property type="entry name" value="Peptidase_C19F"/>
    <property type="match status" value="1"/>
</dbReference>
<sequence>MKWVSASKLHLSLAGLVGVAGFVFALKRDGIVGSFGGLSLLFQRKNHLEAKFSVPGLQNLGNNCFLNAVLQALASCSCFQPFVHKFLEECELTVVEEKAEMMPLTLALDDLLEELCSSGDRRVVLSPRRVMLEMAHYIPNFNLTSQQDAAEALLHLLSSLREEFSEWYVPVRSPLAVVSDTTSRVLSSKSRDNQSEQQRWQKHFLGPFDGIIRSFLTCQSCSSQISLNFEFFHTLLLSPVLCNGSTIIGGCTLRDCLKQFVAAERVVNYHCSQCWHIAAAKYLSLVRPSEMDIMKLKSCSGGDLCDCQNQFNLKMLPWSNDFSQTVRQSTIARPPEILCIQLQRASVNEFGEPLKLQGHISFPLVLDLSPYTTNRVGMQIMKGSVSAGQGNLNSQQISPLYVQSNMHIDSESHSIRLRGLVDYEFGSVVQQKPFKEEAEVANGPSSSDSCNDECIISHGKDLTPQASKSHWYCLLSVVEHFGRTGSGHYTVYRRVRTKPPEVENQPHLETASEQWFYISDSEVYNVSESDVLAAEASLLFYERLV</sequence>
<dbReference type="Gramene" id="KCW62229">
    <property type="protein sequence ID" value="KCW62229"/>
    <property type="gene ID" value="EUGRSUZ_H04890"/>
</dbReference>
<comment type="similarity">
    <text evidence="2 7">Belongs to the peptidase C19 family.</text>
</comment>
<dbReference type="KEGG" id="egr:104415848"/>
<name>A0A059B861_EUCGR</name>
<dbReference type="PROSITE" id="PS50235">
    <property type="entry name" value="USP_3"/>
    <property type="match status" value="1"/>
</dbReference>
<comment type="catalytic activity">
    <reaction evidence="1 7">
        <text>Thiol-dependent hydrolysis of ester, thioester, amide, peptide and isopeptide bonds formed by the C-terminal Gly of ubiquitin (a 76-residue protein attached to proteins as an intracellular targeting signal).</text>
        <dbReference type="EC" id="3.4.19.12"/>
    </reaction>
</comment>
<dbReference type="PROSITE" id="PS00973">
    <property type="entry name" value="USP_2"/>
    <property type="match status" value="1"/>
</dbReference>
<keyword evidence="6 7" id="KW-0788">Thiol protease</keyword>
<dbReference type="OrthoDB" id="2248014at2759"/>
<organism evidence="9">
    <name type="scientific">Eucalyptus grandis</name>
    <name type="common">Flooded gum</name>
    <dbReference type="NCBI Taxonomy" id="71139"/>
    <lineage>
        <taxon>Eukaryota</taxon>
        <taxon>Viridiplantae</taxon>
        <taxon>Streptophyta</taxon>
        <taxon>Embryophyta</taxon>
        <taxon>Tracheophyta</taxon>
        <taxon>Spermatophyta</taxon>
        <taxon>Magnoliopsida</taxon>
        <taxon>eudicotyledons</taxon>
        <taxon>Gunneridae</taxon>
        <taxon>Pentapetalae</taxon>
        <taxon>rosids</taxon>
        <taxon>malvids</taxon>
        <taxon>Myrtales</taxon>
        <taxon>Myrtaceae</taxon>
        <taxon>Myrtoideae</taxon>
        <taxon>Eucalypteae</taxon>
        <taxon>Eucalyptus</taxon>
    </lineage>
</organism>
<dbReference type="FunCoup" id="A0A059B861">
    <property type="interactions" value="567"/>
</dbReference>
<dbReference type="AlphaFoldDB" id="A0A059B861"/>
<dbReference type="GO" id="GO:0004843">
    <property type="term" value="F:cysteine-type deubiquitinase activity"/>
    <property type="evidence" value="ECO:0000318"/>
    <property type="project" value="GO_Central"/>
</dbReference>
<feature type="domain" description="USP" evidence="8">
    <location>
        <begin position="55"/>
        <end position="544"/>
    </location>
</feature>
<evidence type="ECO:0000256" key="1">
    <source>
        <dbReference type="ARBA" id="ARBA00000707"/>
    </source>
</evidence>
<keyword evidence="5 7" id="KW-0378">Hydrolase</keyword>
<dbReference type="Gene3D" id="3.90.70.10">
    <property type="entry name" value="Cysteine proteinases"/>
    <property type="match status" value="1"/>
</dbReference>
<reference evidence="9" key="1">
    <citation type="submission" date="2013-07" db="EMBL/GenBank/DDBJ databases">
        <title>The genome of Eucalyptus grandis.</title>
        <authorList>
            <person name="Schmutz J."/>
            <person name="Hayes R."/>
            <person name="Myburg A."/>
            <person name="Tuskan G."/>
            <person name="Grattapaglia D."/>
            <person name="Rokhsar D.S."/>
        </authorList>
    </citation>
    <scope>NUCLEOTIDE SEQUENCE</scope>
    <source>
        <tissue evidence="9">Leaf extractions</tissue>
    </source>
</reference>
<evidence type="ECO:0000256" key="3">
    <source>
        <dbReference type="ARBA" id="ARBA00022670"/>
    </source>
</evidence>
<dbReference type="InterPro" id="IPR050164">
    <property type="entry name" value="Peptidase_C19"/>
</dbReference>
<dbReference type="InterPro" id="IPR018200">
    <property type="entry name" value="USP_CS"/>
</dbReference>
<dbReference type="eggNOG" id="KOG1868">
    <property type="taxonomic scope" value="Eukaryota"/>
</dbReference>
<dbReference type="InterPro" id="IPR038765">
    <property type="entry name" value="Papain-like_cys_pep_sf"/>
</dbReference>
<keyword evidence="4 7" id="KW-0833">Ubl conjugation pathway</keyword>
<evidence type="ECO:0000313" key="9">
    <source>
        <dbReference type="EMBL" id="KCW62229.1"/>
    </source>
</evidence>